<gene>
    <name evidence="2" type="ORF">ABIV_2587</name>
    <name evidence="3" type="ORF">CRV05_08915</name>
</gene>
<keyword evidence="5" id="KW-1185">Reference proteome</keyword>
<sequence>MVIDENSWELKSTDNINQLLRVKKELDLEGFDNLLIVKHNFHVADDIMFPDPACLSFFAAFEKNLLEELELKEQLKLCAVDIKEGLMRFYIYCKNYEDTITKLIEFLKTSRLYECEFEVILNDKGSRLKNLI</sequence>
<evidence type="ECO:0000313" key="3">
    <source>
        <dbReference type="EMBL" id="RXK09841.1"/>
    </source>
</evidence>
<evidence type="ECO:0000313" key="2">
    <source>
        <dbReference type="EMBL" id="AXH13553.1"/>
    </source>
</evidence>
<dbReference type="Pfam" id="PF05117">
    <property type="entry name" value="DUF695"/>
    <property type="match status" value="1"/>
</dbReference>
<evidence type="ECO:0000259" key="1">
    <source>
        <dbReference type="Pfam" id="PF05117"/>
    </source>
</evidence>
<reference evidence="3 5" key="1">
    <citation type="submission" date="2017-10" db="EMBL/GenBank/DDBJ databases">
        <title>Genomics of the genus Arcobacter.</title>
        <authorList>
            <person name="Perez-Cataluna A."/>
            <person name="Figueras M.J."/>
        </authorList>
    </citation>
    <scope>NUCLEOTIDE SEQUENCE [LARGE SCALE GENOMIC DNA]</scope>
    <source>
        <strain evidence="3 5">CECT 7835</strain>
    </source>
</reference>
<accession>A0AAX2A8G9</accession>
<dbReference type="Proteomes" id="UP000289193">
    <property type="component" value="Unassembled WGS sequence"/>
</dbReference>
<dbReference type="InterPro" id="IPR016097">
    <property type="entry name" value="DUF695"/>
</dbReference>
<dbReference type="Proteomes" id="UP000253850">
    <property type="component" value="Chromosome"/>
</dbReference>
<evidence type="ECO:0000313" key="5">
    <source>
        <dbReference type="Proteomes" id="UP000289193"/>
    </source>
</evidence>
<reference evidence="2 4" key="2">
    <citation type="submission" date="2018-07" db="EMBL/GenBank/DDBJ databases">
        <title>Complete genome of the Arcobacter bivalviorum type strain LMG 26154.</title>
        <authorList>
            <person name="Miller W.G."/>
            <person name="Yee E."/>
            <person name="Bono J.L."/>
        </authorList>
    </citation>
    <scope>NUCLEOTIDE SEQUENCE [LARGE SCALE GENOMIC DNA]</scope>
    <source>
        <strain evidence="2 4">LMG 26154</strain>
    </source>
</reference>
<evidence type="ECO:0000313" key="4">
    <source>
        <dbReference type="Proteomes" id="UP000253850"/>
    </source>
</evidence>
<dbReference type="RefSeq" id="WP_114840332.1">
    <property type="nucleotide sequence ID" value="NZ_CP031217.1"/>
</dbReference>
<dbReference type="AlphaFoldDB" id="A0AAX2A8G9"/>
<name>A0AAX2A8G9_9BACT</name>
<dbReference type="EMBL" id="CP031217">
    <property type="protein sequence ID" value="AXH13553.1"/>
    <property type="molecule type" value="Genomic_DNA"/>
</dbReference>
<dbReference type="EMBL" id="PDKM01000004">
    <property type="protein sequence ID" value="RXK09841.1"/>
    <property type="molecule type" value="Genomic_DNA"/>
</dbReference>
<feature type="domain" description="DUF695" evidence="1">
    <location>
        <begin position="20"/>
        <end position="123"/>
    </location>
</feature>
<proteinExistence type="predicted"/>
<protein>
    <submittedName>
        <fullName evidence="2">DUF695 domain-containing protein</fullName>
    </submittedName>
</protein>
<organism evidence="3 5">
    <name type="scientific">Halarcobacter bivalviorum</name>
    <dbReference type="NCBI Taxonomy" id="663364"/>
    <lineage>
        <taxon>Bacteria</taxon>
        <taxon>Pseudomonadati</taxon>
        <taxon>Campylobacterota</taxon>
        <taxon>Epsilonproteobacteria</taxon>
        <taxon>Campylobacterales</taxon>
        <taxon>Arcobacteraceae</taxon>
        <taxon>Halarcobacter</taxon>
    </lineage>
</organism>
<dbReference type="KEGG" id="hbv:ABIV_2587"/>